<feature type="domain" description="Zn(2)-C6 fungal-type" evidence="7">
    <location>
        <begin position="26"/>
        <end position="56"/>
    </location>
</feature>
<dbReference type="GO" id="GO:0006351">
    <property type="term" value="P:DNA-templated transcription"/>
    <property type="evidence" value="ECO:0007669"/>
    <property type="project" value="InterPro"/>
</dbReference>
<dbReference type="CDD" id="cd00067">
    <property type="entry name" value="GAL4"/>
    <property type="match status" value="1"/>
</dbReference>
<name>A0A6A6D9Q1_9PEZI</name>
<dbReference type="PANTHER" id="PTHR46910:SF3">
    <property type="entry name" value="HALOTOLERANCE PROTEIN 9-RELATED"/>
    <property type="match status" value="1"/>
</dbReference>
<evidence type="ECO:0000256" key="5">
    <source>
        <dbReference type="SAM" id="MobiDB-lite"/>
    </source>
</evidence>
<dbReference type="SMART" id="SM00066">
    <property type="entry name" value="GAL4"/>
    <property type="match status" value="1"/>
</dbReference>
<gene>
    <name evidence="8" type="ORF">K469DRAFT_609386</name>
</gene>
<dbReference type="PROSITE" id="PS50048">
    <property type="entry name" value="ZN2_CY6_FUNGAL_2"/>
    <property type="match status" value="1"/>
</dbReference>
<organism evidence="8 9">
    <name type="scientific">Zopfia rhizophila CBS 207.26</name>
    <dbReference type="NCBI Taxonomy" id="1314779"/>
    <lineage>
        <taxon>Eukaryota</taxon>
        <taxon>Fungi</taxon>
        <taxon>Dikarya</taxon>
        <taxon>Ascomycota</taxon>
        <taxon>Pezizomycotina</taxon>
        <taxon>Dothideomycetes</taxon>
        <taxon>Dothideomycetes incertae sedis</taxon>
        <taxon>Zopfiaceae</taxon>
        <taxon>Zopfia</taxon>
    </lineage>
</organism>
<dbReference type="SUPFAM" id="SSF57701">
    <property type="entry name" value="Zn2/Cys6 DNA-binding domain"/>
    <property type="match status" value="1"/>
</dbReference>
<feature type="transmembrane region" description="Helical" evidence="6">
    <location>
        <begin position="596"/>
        <end position="618"/>
    </location>
</feature>
<proteinExistence type="predicted"/>
<dbReference type="SMART" id="SM00906">
    <property type="entry name" value="Fungal_trans"/>
    <property type="match status" value="1"/>
</dbReference>
<dbReference type="CDD" id="cd12148">
    <property type="entry name" value="fungal_TF_MHR"/>
    <property type="match status" value="1"/>
</dbReference>
<dbReference type="GO" id="GO:0003677">
    <property type="term" value="F:DNA binding"/>
    <property type="evidence" value="ECO:0007669"/>
    <property type="project" value="UniProtKB-KW"/>
</dbReference>
<accession>A0A6A6D9Q1</accession>
<keyword evidence="6" id="KW-1133">Transmembrane helix</keyword>
<dbReference type="EMBL" id="ML994723">
    <property type="protein sequence ID" value="KAF2175835.1"/>
    <property type="molecule type" value="Genomic_DNA"/>
</dbReference>
<dbReference type="InterPro" id="IPR001138">
    <property type="entry name" value="Zn2Cys6_DnaBD"/>
</dbReference>
<keyword evidence="6" id="KW-0812">Transmembrane</keyword>
<dbReference type="OrthoDB" id="3364175at2759"/>
<dbReference type="Pfam" id="PF00172">
    <property type="entry name" value="Zn_clus"/>
    <property type="match status" value="1"/>
</dbReference>
<dbReference type="Gene3D" id="4.10.240.10">
    <property type="entry name" value="Zn(2)-C6 fungal-type DNA-binding domain"/>
    <property type="match status" value="1"/>
</dbReference>
<keyword evidence="2" id="KW-0479">Metal-binding</keyword>
<dbReference type="InterPro" id="IPR036864">
    <property type="entry name" value="Zn2-C6_fun-type_DNA-bd_sf"/>
</dbReference>
<dbReference type="InterPro" id="IPR007219">
    <property type="entry name" value="XnlR_reg_dom"/>
</dbReference>
<evidence type="ECO:0000256" key="6">
    <source>
        <dbReference type="SAM" id="Phobius"/>
    </source>
</evidence>
<dbReference type="InterPro" id="IPR050987">
    <property type="entry name" value="AtrR-like"/>
</dbReference>
<evidence type="ECO:0000313" key="8">
    <source>
        <dbReference type="EMBL" id="KAF2175835.1"/>
    </source>
</evidence>
<feature type="region of interest" description="Disordered" evidence="5">
    <location>
        <begin position="210"/>
        <end position="230"/>
    </location>
</feature>
<dbReference type="PROSITE" id="PS00463">
    <property type="entry name" value="ZN2_CY6_FUNGAL_1"/>
    <property type="match status" value="1"/>
</dbReference>
<keyword evidence="9" id="KW-1185">Reference proteome</keyword>
<keyword evidence="3" id="KW-0238">DNA-binding</keyword>
<dbReference type="Proteomes" id="UP000800200">
    <property type="component" value="Unassembled WGS sequence"/>
</dbReference>
<keyword evidence="4" id="KW-0539">Nucleus</keyword>
<dbReference type="GO" id="GO:0005634">
    <property type="term" value="C:nucleus"/>
    <property type="evidence" value="ECO:0007669"/>
    <property type="project" value="UniProtKB-SubCell"/>
</dbReference>
<sequence length="742" mass="82027">MDDINVSNNNDPGAKPANKRKRIARACETCRQRKSRCDGSHPTCGLCSQQGIECCYRDAATGSAAGPDQQHLARLETRLREMESMLQTLVPGGVHGNLISPPPSLRNDAEDEASLWRLGPRSSNSNNNRLLRDSAPLERAPDVKRIAQLAERHDSVDGMGSITFAGETSSGFFGPTSNSAFLQKIVNAQSVIFGQKENLPSNLADFNTAASRGFSRPSSPPPRPINGQKSAAGRPIVDPYLLPHHHEVLGLIDVFFENTGKFFPYLYKPHVLENLMNMRKAGFKEVDRSQLCILYIVLAFATTHCPSQIPVSVKKERGDVFLKMALALIPDIKPAAGNLESIQALLLATQYIQGTQRSFQTWEILGNLIHASFQVGLCQRAAQVESDPLEAELRNRTWWMCFIMDRMCSMTYGRPPLVPNMYMTADLPADVELGTLAGDSSGDVDAGSISTPSLLLYTSKLYLVLGSVIEKVYENNISSPTDAVLLHRLLIRVLEVEQDPSTWSQGLPQALIPVAASELDRLPSISDSEAHRFRVILTLRFLNVRMLLHRSVLSYLFHGGNRDFMTAGSLGVCVNAAVETIAIISRTTQRQYVLPIWWYTIYFAFSSTLVIYGTILAMHKCDIRPHRYSSQDLVQSLQTASDVLGKLGGDTRQVVRCQKIVRHLLKAAWALCPKPVMSQKEIDCSIHEGVTQERGDVRPLTTELASDLRSGDLMSGIDSNFPLEPYSFTDDMSSLFSSGFLV</sequence>
<evidence type="ECO:0000313" key="9">
    <source>
        <dbReference type="Proteomes" id="UP000800200"/>
    </source>
</evidence>
<dbReference type="AlphaFoldDB" id="A0A6A6D9Q1"/>
<evidence type="ECO:0000256" key="3">
    <source>
        <dbReference type="ARBA" id="ARBA00023125"/>
    </source>
</evidence>
<feature type="region of interest" description="Disordered" evidence="5">
    <location>
        <begin position="1"/>
        <end position="21"/>
    </location>
</feature>
<comment type="subcellular location">
    <subcellularLocation>
        <location evidence="1">Nucleus</location>
    </subcellularLocation>
</comment>
<evidence type="ECO:0000256" key="1">
    <source>
        <dbReference type="ARBA" id="ARBA00004123"/>
    </source>
</evidence>
<feature type="compositionally biased region" description="Low complexity" evidence="5">
    <location>
        <begin position="117"/>
        <end position="129"/>
    </location>
</feature>
<evidence type="ECO:0000259" key="7">
    <source>
        <dbReference type="PROSITE" id="PS50048"/>
    </source>
</evidence>
<dbReference type="Pfam" id="PF04082">
    <property type="entry name" value="Fungal_trans"/>
    <property type="match status" value="1"/>
</dbReference>
<dbReference type="GO" id="GO:0000981">
    <property type="term" value="F:DNA-binding transcription factor activity, RNA polymerase II-specific"/>
    <property type="evidence" value="ECO:0007669"/>
    <property type="project" value="InterPro"/>
</dbReference>
<keyword evidence="6" id="KW-0472">Membrane</keyword>
<evidence type="ECO:0000256" key="2">
    <source>
        <dbReference type="ARBA" id="ARBA00022723"/>
    </source>
</evidence>
<dbReference type="PANTHER" id="PTHR46910">
    <property type="entry name" value="TRANSCRIPTION FACTOR PDR1"/>
    <property type="match status" value="1"/>
</dbReference>
<reference evidence="8" key="1">
    <citation type="journal article" date="2020" name="Stud. Mycol.">
        <title>101 Dothideomycetes genomes: a test case for predicting lifestyles and emergence of pathogens.</title>
        <authorList>
            <person name="Haridas S."/>
            <person name="Albert R."/>
            <person name="Binder M."/>
            <person name="Bloem J."/>
            <person name="Labutti K."/>
            <person name="Salamov A."/>
            <person name="Andreopoulos B."/>
            <person name="Baker S."/>
            <person name="Barry K."/>
            <person name="Bills G."/>
            <person name="Bluhm B."/>
            <person name="Cannon C."/>
            <person name="Castanera R."/>
            <person name="Culley D."/>
            <person name="Daum C."/>
            <person name="Ezra D."/>
            <person name="Gonzalez J."/>
            <person name="Henrissat B."/>
            <person name="Kuo A."/>
            <person name="Liang C."/>
            <person name="Lipzen A."/>
            <person name="Lutzoni F."/>
            <person name="Magnuson J."/>
            <person name="Mondo S."/>
            <person name="Nolan M."/>
            <person name="Ohm R."/>
            <person name="Pangilinan J."/>
            <person name="Park H.-J."/>
            <person name="Ramirez L."/>
            <person name="Alfaro M."/>
            <person name="Sun H."/>
            <person name="Tritt A."/>
            <person name="Yoshinaga Y."/>
            <person name="Zwiers L.-H."/>
            <person name="Turgeon B."/>
            <person name="Goodwin S."/>
            <person name="Spatafora J."/>
            <person name="Crous P."/>
            <person name="Grigoriev I."/>
        </authorList>
    </citation>
    <scope>NUCLEOTIDE SEQUENCE</scope>
    <source>
        <strain evidence="8">CBS 207.26</strain>
    </source>
</reference>
<feature type="region of interest" description="Disordered" evidence="5">
    <location>
        <begin position="117"/>
        <end position="136"/>
    </location>
</feature>
<evidence type="ECO:0000256" key="4">
    <source>
        <dbReference type="ARBA" id="ARBA00023242"/>
    </source>
</evidence>
<feature type="compositionally biased region" description="Polar residues" evidence="5">
    <location>
        <begin position="1"/>
        <end position="11"/>
    </location>
</feature>
<dbReference type="GO" id="GO:0008270">
    <property type="term" value="F:zinc ion binding"/>
    <property type="evidence" value="ECO:0007669"/>
    <property type="project" value="InterPro"/>
</dbReference>
<protein>
    <recommendedName>
        <fullName evidence="7">Zn(2)-C6 fungal-type domain-containing protein</fullName>
    </recommendedName>
</protein>